<keyword evidence="3" id="KW-1185">Reference proteome</keyword>
<accession>A0A4Q0PA33</accession>
<evidence type="ECO:0000313" key="2">
    <source>
        <dbReference type="EMBL" id="RXG23455.1"/>
    </source>
</evidence>
<dbReference type="GO" id="GO:0047974">
    <property type="term" value="F:guanosine deaminase activity"/>
    <property type="evidence" value="ECO:0007669"/>
    <property type="project" value="TreeGrafter"/>
</dbReference>
<organism evidence="2 3">
    <name type="scientific">Leeuwenhoekiella aequorea</name>
    <dbReference type="NCBI Taxonomy" id="283736"/>
    <lineage>
        <taxon>Bacteria</taxon>
        <taxon>Pseudomonadati</taxon>
        <taxon>Bacteroidota</taxon>
        <taxon>Flavobacteriia</taxon>
        <taxon>Flavobacteriales</taxon>
        <taxon>Flavobacteriaceae</taxon>
        <taxon>Leeuwenhoekiella</taxon>
    </lineage>
</organism>
<name>A0A4Q0PA33_9FLAO</name>
<evidence type="ECO:0000259" key="1">
    <source>
        <dbReference type="PROSITE" id="PS51747"/>
    </source>
</evidence>
<dbReference type="GO" id="GO:0046872">
    <property type="term" value="F:metal ion binding"/>
    <property type="evidence" value="ECO:0007669"/>
    <property type="project" value="UniProtKB-KW"/>
</dbReference>
<dbReference type="SUPFAM" id="SSF53927">
    <property type="entry name" value="Cytidine deaminase-like"/>
    <property type="match status" value="1"/>
</dbReference>
<proteinExistence type="predicted"/>
<feature type="domain" description="CMP/dCMP-type deaminase" evidence="1">
    <location>
        <begin position="1"/>
        <end position="114"/>
    </location>
</feature>
<dbReference type="CDD" id="cd01285">
    <property type="entry name" value="nucleoside_deaminase"/>
    <property type="match status" value="1"/>
</dbReference>
<dbReference type="Proteomes" id="UP000289238">
    <property type="component" value="Unassembled WGS sequence"/>
</dbReference>
<dbReference type="AlphaFoldDB" id="A0A4Q0PA33"/>
<dbReference type="InterPro" id="IPR058535">
    <property type="entry name" value="MafB19-deam"/>
</dbReference>
<dbReference type="Pfam" id="PF14437">
    <property type="entry name" value="MafB19-deam"/>
    <property type="match status" value="1"/>
</dbReference>
<sequence>MEEEPLEQVVVKDGEVIAEGHNQVGITQDCTQHAEIAVIQEACKKLGSKSLEDCILYTSCELCLMCLGATRWASLSVIYFSGSAEDAKNAGYIYSDLFYRSTIEKRYNEFNLKQLLQAEAFAVWKRTL</sequence>
<dbReference type="RefSeq" id="WP_241652359.1">
    <property type="nucleotide sequence ID" value="NZ_QOVM01000002.1"/>
</dbReference>
<protein>
    <submittedName>
        <fullName evidence="2">tRNA(Arg) A34 adenosine deaminase TadA</fullName>
    </submittedName>
</protein>
<dbReference type="GO" id="GO:0006152">
    <property type="term" value="P:purine nucleoside catabolic process"/>
    <property type="evidence" value="ECO:0007669"/>
    <property type="project" value="TreeGrafter"/>
</dbReference>
<dbReference type="PROSITE" id="PS51747">
    <property type="entry name" value="CYT_DCMP_DEAMINASES_2"/>
    <property type="match status" value="1"/>
</dbReference>
<dbReference type="PANTHER" id="PTHR11079:SF161">
    <property type="entry name" value="CMP_DCMP-TYPE DEAMINASE DOMAIN-CONTAINING PROTEIN"/>
    <property type="match status" value="1"/>
</dbReference>
<dbReference type="Gene3D" id="3.40.140.10">
    <property type="entry name" value="Cytidine Deaminase, domain 2"/>
    <property type="match status" value="1"/>
</dbReference>
<reference evidence="2 3" key="1">
    <citation type="submission" date="2018-07" db="EMBL/GenBank/DDBJ databases">
        <title>Leeuwenhoekiella genomics.</title>
        <authorList>
            <person name="Tahon G."/>
            <person name="Willems A."/>
        </authorList>
    </citation>
    <scope>NUCLEOTIDE SEQUENCE [LARGE SCALE GENOMIC DNA]</scope>
    <source>
        <strain evidence="2 3">LMG 22550</strain>
    </source>
</reference>
<dbReference type="PANTHER" id="PTHR11079">
    <property type="entry name" value="CYTOSINE DEAMINASE FAMILY MEMBER"/>
    <property type="match status" value="1"/>
</dbReference>
<dbReference type="GO" id="GO:0002100">
    <property type="term" value="P:tRNA wobble adenosine to inosine editing"/>
    <property type="evidence" value="ECO:0007669"/>
    <property type="project" value="InterPro"/>
</dbReference>
<comment type="caution">
    <text evidence="2">The sequence shown here is derived from an EMBL/GenBank/DDBJ whole genome shotgun (WGS) entry which is preliminary data.</text>
</comment>
<dbReference type="EMBL" id="QOVM01000002">
    <property type="protein sequence ID" value="RXG23455.1"/>
    <property type="molecule type" value="Genomic_DNA"/>
</dbReference>
<dbReference type="InterPro" id="IPR016193">
    <property type="entry name" value="Cytidine_deaminase-like"/>
</dbReference>
<dbReference type="InterPro" id="IPR002125">
    <property type="entry name" value="CMP_dCMP_dom"/>
</dbReference>
<dbReference type="GO" id="GO:0052717">
    <property type="term" value="F:tRNA-specific adenosine-34 deaminase activity"/>
    <property type="evidence" value="ECO:0007669"/>
    <property type="project" value="UniProtKB-EC"/>
</dbReference>
<evidence type="ECO:0000313" key="3">
    <source>
        <dbReference type="Proteomes" id="UP000289238"/>
    </source>
</evidence>
<gene>
    <name evidence="2" type="ORF">DSM00_1069</name>
</gene>